<keyword evidence="13" id="KW-0012">Acyltransferase</keyword>
<dbReference type="EMBL" id="CAXLJL010000069">
    <property type="protein sequence ID" value="CAL5130681.1"/>
    <property type="molecule type" value="Genomic_DNA"/>
</dbReference>
<keyword evidence="12 14" id="KW-0472">Membrane</keyword>
<evidence type="ECO:0000256" key="4">
    <source>
        <dbReference type="ARBA" id="ARBA00005420"/>
    </source>
</evidence>
<evidence type="ECO:0000256" key="9">
    <source>
        <dbReference type="ARBA" id="ARBA00022824"/>
    </source>
</evidence>
<evidence type="ECO:0000256" key="2">
    <source>
        <dbReference type="ARBA" id="ARBA00004771"/>
    </source>
</evidence>
<keyword evidence="6 14" id="KW-0808">Transferase</keyword>
<dbReference type="PANTHER" id="PTHR12317:SF0">
    <property type="entry name" value="ACYLTRANSFERASE"/>
    <property type="match status" value="1"/>
</dbReference>
<comment type="caution">
    <text evidence="15">The sequence shown here is derived from an EMBL/GenBank/DDBJ whole genome shotgun (WGS) entry which is preliminary data.</text>
</comment>
<name>A0AAV2T3M2_CALDB</name>
<keyword evidence="10 14" id="KW-1133">Transmembrane helix</keyword>
<evidence type="ECO:0000256" key="11">
    <source>
        <dbReference type="ARBA" id="ARBA00023098"/>
    </source>
</evidence>
<evidence type="ECO:0000256" key="12">
    <source>
        <dbReference type="ARBA" id="ARBA00023136"/>
    </source>
</evidence>
<dbReference type="Pfam" id="PF03982">
    <property type="entry name" value="DAGAT"/>
    <property type="match status" value="2"/>
</dbReference>
<dbReference type="GO" id="GO:0019432">
    <property type="term" value="P:triglyceride biosynthetic process"/>
    <property type="evidence" value="ECO:0007669"/>
    <property type="project" value="TreeGrafter"/>
</dbReference>
<gene>
    <name evidence="15" type="ORF">CDAUBV1_LOCUS2851</name>
</gene>
<evidence type="ECO:0000256" key="1">
    <source>
        <dbReference type="ARBA" id="ARBA00004477"/>
    </source>
</evidence>
<evidence type="ECO:0000256" key="3">
    <source>
        <dbReference type="ARBA" id="ARBA00005189"/>
    </source>
</evidence>
<feature type="transmembrane region" description="Helical" evidence="14">
    <location>
        <begin position="59"/>
        <end position="87"/>
    </location>
</feature>
<dbReference type="GO" id="GO:0005789">
    <property type="term" value="C:endoplasmic reticulum membrane"/>
    <property type="evidence" value="ECO:0007669"/>
    <property type="project" value="UniProtKB-SubCell"/>
</dbReference>
<comment type="similarity">
    <text evidence="4 14">Belongs to the diacylglycerol acyltransferase family.</text>
</comment>
<evidence type="ECO:0000256" key="8">
    <source>
        <dbReference type="ARBA" id="ARBA00022798"/>
    </source>
</evidence>
<dbReference type="CDD" id="cd07987">
    <property type="entry name" value="LPLAT_MGAT-like"/>
    <property type="match status" value="1"/>
</dbReference>
<evidence type="ECO:0000256" key="6">
    <source>
        <dbReference type="ARBA" id="ARBA00022679"/>
    </source>
</evidence>
<proteinExistence type="inferred from homology"/>
<dbReference type="InterPro" id="IPR007130">
    <property type="entry name" value="DAGAT"/>
</dbReference>
<dbReference type="AlphaFoldDB" id="A0AAV2T3M2"/>
<reference evidence="15" key="1">
    <citation type="submission" date="2024-06" db="EMBL/GenBank/DDBJ databases">
        <authorList>
            <person name="Liu X."/>
            <person name="Lenzi L."/>
            <person name="Haldenby T S."/>
            <person name="Uol C."/>
        </authorList>
    </citation>
    <scope>NUCLEOTIDE SEQUENCE</scope>
</reference>
<comment type="pathway">
    <text evidence="3">Lipid metabolism.</text>
</comment>
<evidence type="ECO:0000256" key="10">
    <source>
        <dbReference type="ARBA" id="ARBA00022989"/>
    </source>
</evidence>
<evidence type="ECO:0000313" key="16">
    <source>
        <dbReference type="Proteomes" id="UP001497525"/>
    </source>
</evidence>
<keyword evidence="9 14" id="KW-0256">Endoplasmic reticulum</keyword>
<comment type="pathway">
    <text evidence="2">Glycerolipid metabolism; triacylglycerol biosynthesis.</text>
</comment>
<sequence length="444" mass="50480">MSANAKLSVTSVLAVDVTAAKMWTEVQSRWARFSDLIWLISAELVAARGPWTRRSLTELLCTGIYIMFFLFSSLSGMLLWCFIAVWLTVRLYDACEHFKAGKELPSSADRANWLTLVPEWDFLQLSVVLVFFLTYQLYWLADRGAEDRGGHPKAWIRTLFIWKYVRDFFPVHLVLSEEIVAKQESEPKNEENMEGRDKILIAKQVICKQELFPASRNYLVGYHPHGIFGVGALINFGTEANQFSSKFPGLTPWLSTLKINFKAPFHRDIVLSLNVVAATYEGLMHLLDPNRCGKTGNFVVVVLGGAPEALDSRPGKYIFHTNKRYGFFKLALMTGSALVPCVSFGEVNMYKQMKNPVGSSLRTWQDRFTEFATFSPPLFYARGLIPYRTPVNTVVGEPITVEQTDNPSREQVSALKALYLEKLKALFHQYKGRYDPQSSNVEFF</sequence>
<accession>A0AAV2T3M2</accession>
<evidence type="ECO:0000256" key="5">
    <source>
        <dbReference type="ARBA" id="ARBA00022516"/>
    </source>
</evidence>
<evidence type="ECO:0000256" key="13">
    <source>
        <dbReference type="ARBA" id="ARBA00023315"/>
    </source>
</evidence>
<dbReference type="PANTHER" id="PTHR12317">
    <property type="entry name" value="DIACYLGLYCEROL O-ACYLTRANSFERASE"/>
    <property type="match status" value="1"/>
</dbReference>
<feature type="transmembrane region" description="Helical" evidence="14">
    <location>
        <begin position="122"/>
        <end position="141"/>
    </location>
</feature>
<dbReference type="GO" id="GO:0004144">
    <property type="term" value="F:diacylglycerol O-acyltransferase activity"/>
    <property type="evidence" value="ECO:0007669"/>
    <property type="project" value="TreeGrafter"/>
</dbReference>
<keyword evidence="7 14" id="KW-0812">Transmembrane</keyword>
<keyword evidence="11" id="KW-0443">Lipid metabolism</keyword>
<dbReference type="Proteomes" id="UP001497525">
    <property type="component" value="Unassembled WGS sequence"/>
</dbReference>
<dbReference type="GO" id="GO:0006071">
    <property type="term" value="P:glycerol metabolic process"/>
    <property type="evidence" value="ECO:0007669"/>
    <property type="project" value="UniProtKB-KW"/>
</dbReference>
<evidence type="ECO:0000256" key="7">
    <source>
        <dbReference type="ARBA" id="ARBA00022692"/>
    </source>
</evidence>
<protein>
    <recommendedName>
        <fullName evidence="14">Acyltransferase</fullName>
        <ecNumber evidence="14">2.3.1.-</ecNumber>
    </recommendedName>
</protein>
<evidence type="ECO:0000313" key="15">
    <source>
        <dbReference type="EMBL" id="CAL5130681.1"/>
    </source>
</evidence>
<keyword evidence="5" id="KW-0444">Lipid biosynthesis</keyword>
<comment type="subcellular location">
    <subcellularLocation>
        <location evidence="1 14">Endoplasmic reticulum membrane</location>
        <topology evidence="1 14">Multi-pass membrane protein</topology>
    </subcellularLocation>
</comment>
<keyword evidence="8" id="KW-0319">Glycerol metabolism</keyword>
<evidence type="ECO:0000256" key="14">
    <source>
        <dbReference type="RuleBase" id="RU367023"/>
    </source>
</evidence>
<organism evidence="15 16">
    <name type="scientific">Calicophoron daubneyi</name>
    <name type="common">Rumen fluke</name>
    <name type="synonym">Paramphistomum daubneyi</name>
    <dbReference type="NCBI Taxonomy" id="300641"/>
    <lineage>
        <taxon>Eukaryota</taxon>
        <taxon>Metazoa</taxon>
        <taxon>Spiralia</taxon>
        <taxon>Lophotrochozoa</taxon>
        <taxon>Platyhelminthes</taxon>
        <taxon>Trematoda</taxon>
        <taxon>Digenea</taxon>
        <taxon>Plagiorchiida</taxon>
        <taxon>Pronocephalata</taxon>
        <taxon>Paramphistomoidea</taxon>
        <taxon>Paramphistomidae</taxon>
        <taxon>Calicophoron</taxon>
    </lineage>
</organism>
<dbReference type="EC" id="2.3.1.-" evidence="14"/>